<dbReference type="GO" id="GO:0016034">
    <property type="term" value="F:maleylacetoacetate isomerase activity"/>
    <property type="evidence" value="ECO:0007669"/>
    <property type="project" value="TreeGrafter"/>
</dbReference>
<dbReference type="GO" id="GO:0004364">
    <property type="term" value="F:glutathione transferase activity"/>
    <property type="evidence" value="ECO:0007669"/>
    <property type="project" value="UniProtKB-EC"/>
</dbReference>
<dbReference type="Gene3D" id="1.20.1050.10">
    <property type="match status" value="1"/>
</dbReference>
<dbReference type="Pfam" id="PF13409">
    <property type="entry name" value="GST_N_2"/>
    <property type="match status" value="1"/>
</dbReference>
<accession>A0A840FZK3</accession>
<dbReference type="GO" id="GO:0006749">
    <property type="term" value="P:glutathione metabolic process"/>
    <property type="evidence" value="ECO:0007669"/>
    <property type="project" value="TreeGrafter"/>
</dbReference>
<dbReference type="Pfam" id="PF13410">
    <property type="entry name" value="GST_C_2"/>
    <property type="match status" value="1"/>
</dbReference>
<dbReference type="GO" id="GO:0006559">
    <property type="term" value="P:L-phenylalanine catabolic process"/>
    <property type="evidence" value="ECO:0007669"/>
    <property type="project" value="TreeGrafter"/>
</dbReference>
<reference evidence="2 3" key="1">
    <citation type="submission" date="2020-08" db="EMBL/GenBank/DDBJ databases">
        <title>Genome sequencing of Purple Non-Sulfur Bacteria from various extreme environments.</title>
        <authorList>
            <person name="Mayer M."/>
        </authorList>
    </citation>
    <scope>NUCLEOTIDE SEQUENCE [LARGE SCALE GENOMIC DNA]</scope>
    <source>
        <strain evidence="2 3">2761</strain>
    </source>
</reference>
<dbReference type="RefSeq" id="WP_153116092.1">
    <property type="nucleotide sequence ID" value="NZ_JACIGE010000005.1"/>
</dbReference>
<dbReference type="PANTHER" id="PTHR42673:SF4">
    <property type="entry name" value="MALEYLACETOACETATE ISOMERASE"/>
    <property type="match status" value="1"/>
</dbReference>
<dbReference type="SUPFAM" id="SSF52833">
    <property type="entry name" value="Thioredoxin-like"/>
    <property type="match status" value="1"/>
</dbReference>
<dbReference type="InterPro" id="IPR004045">
    <property type="entry name" value="Glutathione_S-Trfase_N"/>
</dbReference>
<dbReference type="Proteomes" id="UP000587070">
    <property type="component" value="Unassembled WGS sequence"/>
</dbReference>
<dbReference type="InterPro" id="IPR036282">
    <property type="entry name" value="Glutathione-S-Trfase_C_sf"/>
</dbReference>
<comment type="caution">
    <text evidence="2">The sequence shown here is derived from an EMBL/GenBank/DDBJ whole genome shotgun (WGS) entry which is preliminary data.</text>
</comment>
<dbReference type="EC" id="2.5.1.18" evidence="2"/>
<dbReference type="AlphaFoldDB" id="A0A840FZK3"/>
<feature type="domain" description="GST N-terminal" evidence="1">
    <location>
        <begin position="2"/>
        <end position="82"/>
    </location>
</feature>
<dbReference type="InterPro" id="IPR036249">
    <property type="entry name" value="Thioredoxin-like_sf"/>
</dbReference>
<keyword evidence="3" id="KW-1185">Reference proteome</keyword>
<dbReference type="CDD" id="cd03194">
    <property type="entry name" value="GST_C_3"/>
    <property type="match status" value="1"/>
</dbReference>
<protein>
    <submittedName>
        <fullName evidence="2">Glutathione S-transferase</fullName>
        <ecNumber evidence="2">2.5.1.18</ecNumber>
    </submittedName>
</protein>
<name>A0A840FZK3_RHOTE</name>
<dbReference type="InterPro" id="IPR040079">
    <property type="entry name" value="Glutathione_S-Trfase"/>
</dbReference>
<organism evidence="2 3">
    <name type="scientific">Rhodocyclus tenuis</name>
    <name type="common">Rhodospirillum tenue</name>
    <dbReference type="NCBI Taxonomy" id="1066"/>
    <lineage>
        <taxon>Bacteria</taxon>
        <taxon>Pseudomonadati</taxon>
        <taxon>Pseudomonadota</taxon>
        <taxon>Betaproteobacteria</taxon>
        <taxon>Rhodocyclales</taxon>
        <taxon>Rhodocyclaceae</taxon>
        <taxon>Rhodocyclus</taxon>
    </lineage>
</organism>
<dbReference type="PROSITE" id="PS50404">
    <property type="entry name" value="GST_NTER"/>
    <property type="match status" value="1"/>
</dbReference>
<dbReference type="OrthoDB" id="9799538at2"/>
<dbReference type="SUPFAM" id="SSF47616">
    <property type="entry name" value="GST C-terminal domain-like"/>
    <property type="match status" value="1"/>
</dbReference>
<evidence type="ECO:0000259" key="1">
    <source>
        <dbReference type="PROSITE" id="PS50404"/>
    </source>
</evidence>
<keyword evidence="2" id="KW-0808">Transferase</keyword>
<dbReference type="SFLD" id="SFLDS00019">
    <property type="entry name" value="Glutathione_Transferase_(cytos"/>
    <property type="match status" value="1"/>
</dbReference>
<dbReference type="PANTHER" id="PTHR42673">
    <property type="entry name" value="MALEYLACETOACETATE ISOMERASE"/>
    <property type="match status" value="1"/>
</dbReference>
<gene>
    <name evidence="2" type="ORF">GGD90_001695</name>
</gene>
<proteinExistence type="predicted"/>
<dbReference type="EMBL" id="JACIGE010000005">
    <property type="protein sequence ID" value="MBB4247324.1"/>
    <property type="molecule type" value="Genomic_DNA"/>
</dbReference>
<evidence type="ECO:0000313" key="2">
    <source>
        <dbReference type="EMBL" id="MBB4247324.1"/>
    </source>
</evidence>
<dbReference type="Gene3D" id="3.40.30.10">
    <property type="entry name" value="Glutaredoxin"/>
    <property type="match status" value="1"/>
</dbReference>
<sequence>MLDLYIGNKNYSSWSLRPWLLLKHFGIPFTEHMVSVAGREYNAALKPLAGNARVPSLHVDGFQIWESIAIAEYLAEIEPRTWPADARARARARSISAETHAGFVRLRTAMPMNLKLKLKGKPATPEVQRDIDRIVEIWSEARTSFVSGDGPYLFGELSVADAMFAPIVWRLHIYNVPLPPIAAAYRDTMLAHPAMQEWYVAALAETEAHEHYDRIASEYGGARD</sequence>
<evidence type="ECO:0000313" key="3">
    <source>
        <dbReference type="Proteomes" id="UP000587070"/>
    </source>
</evidence>